<dbReference type="PANTHER" id="PTHR45348:SF2">
    <property type="entry name" value="ZINC-TYPE ALCOHOL DEHYDROGENASE-LIKE PROTEIN C2E1P3.01"/>
    <property type="match status" value="1"/>
</dbReference>
<evidence type="ECO:0000259" key="3">
    <source>
        <dbReference type="SMART" id="SM00829"/>
    </source>
</evidence>
<dbReference type="Proteomes" id="UP000182235">
    <property type="component" value="Unassembled WGS sequence"/>
</dbReference>
<evidence type="ECO:0000256" key="2">
    <source>
        <dbReference type="ARBA" id="ARBA00023002"/>
    </source>
</evidence>
<feature type="domain" description="Enoyl reductase (ER)" evidence="3">
    <location>
        <begin position="9"/>
        <end position="315"/>
    </location>
</feature>
<dbReference type="InterPro" id="IPR011032">
    <property type="entry name" value="GroES-like_sf"/>
</dbReference>
<gene>
    <name evidence="4" type="ORF">AJ78_07242</name>
</gene>
<dbReference type="CDD" id="cd08249">
    <property type="entry name" value="enoyl_reductase_like"/>
    <property type="match status" value="1"/>
</dbReference>
<keyword evidence="5" id="KW-1185">Reference proteome</keyword>
<dbReference type="Pfam" id="PF08240">
    <property type="entry name" value="ADH_N"/>
    <property type="match status" value="1"/>
</dbReference>
<evidence type="ECO:0000313" key="4">
    <source>
        <dbReference type="EMBL" id="OJD12106.1"/>
    </source>
</evidence>
<reference evidence="4 5" key="1">
    <citation type="submission" date="2015-07" db="EMBL/GenBank/DDBJ databases">
        <title>Emmonsia species relationships and genome sequence.</title>
        <authorList>
            <consortium name="The Broad Institute Genomics Platform"/>
            <person name="Cuomo C.A."/>
            <person name="Munoz J.F."/>
            <person name="Imamovic A."/>
            <person name="Priest M.E."/>
            <person name="Young S."/>
            <person name="Clay O.K."/>
            <person name="McEwen J.G."/>
        </authorList>
    </citation>
    <scope>NUCLEOTIDE SEQUENCE [LARGE SCALE GENOMIC DNA]</scope>
    <source>
        <strain evidence="4 5">UAMH 9510</strain>
    </source>
</reference>
<evidence type="ECO:0000313" key="5">
    <source>
        <dbReference type="Proteomes" id="UP000182235"/>
    </source>
</evidence>
<accession>A0A1J9P862</accession>
<dbReference type="EMBL" id="LGRN01000447">
    <property type="protein sequence ID" value="OJD12106.1"/>
    <property type="molecule type" value="Genomic_DNA"/>
</dbReference>
<proteinExistence type="inferred from homology"/>
<organism evidence="4 5">
    <name type="scientific">Emergomyces pasteurianus Ep9510</name>
    <dbReference type="NCBI Taxonomy" id="1447872"/>
    <lineage>
        <taxon>Eukaryota</taxon>
        <taxon>Fungi</taxon>
        <taxon>Dikarya</taxon>
        <taxon>Ascomycota</taxon>
        <taxon>Pezizomycotina</taxon>
        <taxon>Eurotiomycetes</taxon>
        <taxon>Eurotiomycetidae</taxon>
        <taxon>Onygenales</taxon>
        <taxon>Ajellomycetaceae</taxon>
        <taxon>Emergomyces</taxon>
    </lineage>
</organism>
<keyword evidence="2" id="KW-0560">Oxidoreductase</keyword>
<dbReference type="SMART" id="SM00829">
    <property type="entry name" value="PKS_ER"/>
    <property type="match status" value="1"/>
</dbReference>
<dbReference type="VEuPathDB" id="FungiDB:AJ78_07242"/>
<dbReference type="GO" id="GO:0016651">
    <property type="term" value="F:oxidoreductase activity, acting on NAD(P)H"/>
    <property type="evidence" value="ECO:0007669"/>
    <property type="project" value="InterPro"/>
</dbReference>
<protein>
    <recommendedName>
        <fullName evidence="3">Enoyl reductase (ER) domain-containing protein</fullName>
    </recommendedName>
</protein>
<dbReference type="Gene3D" id="3.90.180.10">
    <property type="entry name" value="Medium-chain alcohol dehydrogenases, catalytic domain"/>
    <property type="match status" value="1"/>
</dbReference>
<dbReference type="PANTHER" id="PTHR45348">
    <property type="entry name" value="HYPOTHETICAL OXIDOREDUCTASE (EUROFUNG)"/>
    <property type="match status" value="1"/>
</dbReference>
<comment type="similarity">
    <text evidence="1">Belongs to the zinc-containing alcohol dehydrogenase family.</text>
</comment>
<dbReference type="OrthoDB" id="48317at2759"/>
<dbReference type="Gene3D" id="3.40.50.720">
    <property type="entry name" value="NAD(P)-binding Rossmann-like Domain"/>
    <property type="match status" value="1"/>
</dbReference>
<dbReference type="InterPro" id="IPR047122">
    <property type="entry name" value="Trans-enoyl_RdTase-like"/>
</dbReference>
<evidence type="ECO:0000256" key="1">
    <source>
        <dbReference type="ARBA" id="ARBA00008072"/>
    </source>
</evidence>
<dbReference type="SUPFAM" id="SSF50129">
    <property type="entry name" value="GroES-like"/>
    <property type="match status" value="1"/>
</dbReference>
<name>A0A1J9P862_9EURO</name>
<sequence>MATSNTQKALLAGPNCEPLLTTEYPIPSLPADHILVKTAYVALNPTDWQKMVRNDTIPGALAGCDFSGTVEEIGPNVAKKFIKGEKVMGFNHGFDRVRPTAGAFAEYEITKGDLLLRVPKSLPMDQAASMPLGLYTVNQGLYQGILKLALPNEPIKGAVPILIYGELGADAAFDYHDKDLGKKIREHTNNSLRLVYDTIATPKTATICGEALSSKPGGKYMATEFMQLEPKDIESDCMIAYSVMNEDFILDGELFSAKQEDFEFAKHFGGIAEKLIMEGKVKAHRVLTSEKGGFEGIPDGWAMMRENKVSGQKLVYKV</sequence>
<dbReference type="InterPro" id="IPR020843">
    <property type="entry name" value="ER"/>
</dbReference>
<dbReference type="InterPro" id="IPR036291">
    <property type="entry name" value="NAD(P)-bd_dom_sf"/>
</dbReference>
<dbReference type="InterPro" id="IPR013154">
    <property type="entry name" value="ADH-like_N"/>
</dbReference>
<dbReference type="SUPFAM" id="SSF51735">
    <property type="entry name" value="NAD(P)-binding Rossmann-fold domains"/>
    <property type="match status" value="1"/>
</dbReference>
<dbReference type="STRING" id="1447872.A0A1J9P862"/>
<comment type="caution">
    <text evidence="4">The sequence shown here is derived from an EMBL/GenBank/DDBJ whole genome shotgun (WGS) entry which is preliminary data.</text>
</comment>
<dbReference type="AlphaFoldDB" id="A0A1J9P862"/>